<keyword evidence="2" id="KW-1133">Transmembrane helix</keyword>
<protein>
    <submittedName>
        <fullName evidence="3">Uncharacterized protein</fullName>
    </submittedName>
</protein>
<evidence type="ECO:0000313" key="3">
    <source>
        <dbReference type="EMBL" id="GAA1641339.1"/>
    </source>
</evidence>
<gene>
    <name evidence="3" type="ORF">GCM10009733_042970</name>
</gene>
<keyword evidence="1" id="KW-0175">Coiled coil</keyword>
<evidence type="ECO:0000256" key="2">
    <source>
        <dbReference type="SAM" id="Phobius"/>
    </source>
</evidence>
<keyword evidence="2" id="KW-0472">Membrane</keyword>
<dbReference type="EMBL" id="BAAAMU010000029">
    <property type="protein sequence ID" value="GAA1641339.1"/>
    <property type="molecule type" value="Genomic_DNA"/>
</dbReference>
<sequence>MGIEIIALVAGSAAAGALSALPEWVRGLLQRRAEVDEVAIPAVPTIESRADELAEILKRSTTLLSELTAEVQARTATAMEMEAKAKHAENLAAMHEEQRQAVEKLLDARLEARLKESGKTSFRQGMWLNIISGAFFFAAGVVVTLLIGG</sequence>
<accession>A0ABP4RDB6</accession>
<name>A0ABP4RDB6_9ACTN</name>
<feature type="transmembrane region" description="Helical" evidence="2">
    <location>
        <begin position="126"/>
        <end position="147"/>
    </location>
</feature>
<proteinExistence type="predicted"/>
<comment type="caution">
    <text evidence="3">The sequence shown here is derived from an EMBL/GenBank/DDBJ whole genome shotgun (WGS) entry which is preliminary data.</text>
</comment>
<organism evidence="3 4">
    <name type="scientific">Nonomuraea maheshkhaliensis</name>
    <dbReference type="NCBI Taxonomy" id="419590"/>
    <lineage>
        <taxon>Bacteria</taxon>
        <taxon>Bacillati</taxon>
        <taxon>Actinomycetota</taxon>
        <taxon>Actinomycetes</taxon>
        <taxon>Streptosporangiales</taxon>
        <taxon>Streptosporangiaceae</taxon>
        <taxon>Nonomuraea</taxon>
    </lineage>
</organism>
<evidence type="ECO:0000256" key="1">
    <source>
        <dbReference type="SAM" id="Coils"/>
    </source>
</evidence>
<reference evidence="4" key="1">
    <citation type="journal article" date="2019" name="Int. J. Syst. Evol. Microbiol.">
        <title>The Global Catalogue of Microorganisms (GCM) 10K type strain sequencing project: providing services to taxonomists for standard genome sequencing and annotation.</title>
        <authorList>
            <consortium name="The Broad Institute Genomics Platform"/>
            <consortium name="The Broad Institute Genome Sequencing Center for Infectious Disease"/>
            <person name="Wu L."/>
            <person name="Ma J."/>
        </authorList>
    </citation>
    <scope>NUCLEOTIDE SEQUENCE [LARGE SCALE GENOMIC DNA]</scope>
    <source>
        <strain evidence="4">JCM 13929</strain>
    </source>
</reference>
<evidence type="ECO:0000313" key="4">
    <source>
        <dbReference type="Proteomes" id="UP001500064"/>
    </source>
</evidence>
<dbReference type="Proteomes" id="UP001500064">
    <property type="component" value="Unassembled WGS sequence"/>
</dbReference>
<keyword evidence="4" id="KW-1185">Reference proteome</keyword>
<keyword evidence="2" id="KW-0812">Transmembrane</keyword>
<feature type="coiled-coil region" evidence="1">
    <location>
        <begin position="78"/>
        <end position="108"/>
    </location>
</feature>
<dbReference type="RefSeq" id="WP_346107253.1">
    <property type="nucleotide sequence ID" value="NZ_BAAAMU010000029.1"/>
</dbReference>